<accession>B8INU1</accession>
<dbReference type="HOGENOM" id="CLU_198166_0_0_5"/>
<dbReference type="KEGG" id="mno:Mnod_3547"/>
<reference evidence="1 2" key="1">
    <citation type="submission" date="2009-01" db="EMBL/GenBank/DDBJ databases">
        <title>Complete sequence of chromosome of Methylobacterium nodulans ORS 2060.</title>
        <authorList>
            <consortium name="US DOE Joint Genome Institute"/>
            <person name="Lucas S."/>
            <person name="Copeland A."/>
            <person name="Lapidus A."/>
            <person name="Glavina del Rio T."/>
            <person name="Dalin E."/>
            <person name="Tice H."/>
            <person name="Bruce D."/>
            <person name="Goodwin L."/>
            <person name="Pitluck S."/>
            <person name="Sims D."/>
            <person name="Brettin T."/>
            <person name="Detter J.C."/>
            <person name="Han C."/>
            <person name="Larimer F."/>
            <person name="Land M."/>
            <person name="Hauser L."/>
            <person name="Kyrpides N."/>
            <person name="Ivanova N."/>
            <person name="Marx C.J."/>
            <person name="Richardson P."/>
        </authorList>
    </citation>
    <scope>NUCLEOTIDE SEQUENCE [LARGE SCALE GENOMIC DNA]</scope>
    <source>
        <strain evidence="2">LMG 21967 / CNCM I-2342 / ORS 2060</strain>
    </source>
</reference>
<gene>
    <name evidence="1" type="ordered locus">Mnod_3547</name>
</gene>
<protein>
    <submittedName>
        <fullName evidence="1">Uncharacterized protein</fullName>
    </submittedName>
</protein>
<dbReference type="Proteomes" id="UP000008207">
    <property type="component" value="Chromosome"/>
</dbReference>
<proteinExistence type="predicted"/>
<sequence length="84" mass="9354">MRISVDERDSGYRTLLQWGGPPAAIKVTLNGQEVFRCITADEELGEVLVGVVDGNGHPVVDGNEVRREWWRGVVKIDMPEVMFG</sequence>
<keyword evidence="2" id="KW-1185">Reference proteome</keyword>
<dbReference type="EMBL" id="CP001349">
    <property type="protein sequence ID" value="ACL58457.1"/>
    <property type="molecule type" value="Genomic_DNA"/>
</dbReference>
<name>B8INU1_METNO</name>
<evidence type="ECO:0000313" key="1">
    <source>
        <dbReference type="EMBL" id="ACL58457.1"/>
    </source>
</evidence>
<dbReference type="AlphaFoldDB" id="B8INU1"/>
<evidence type="ECO:0000313" key="2">
    <source>
        <dbReference type="Proteomes" id="UP000008207"/>
    </source>
</evidence>
<dbReference type="STRING" id="460265.Mnod_3547"/>
<organism evidence="1 2">
    <name type="scientific">Methylobacterium nodulans (strain LMG 21967 / CNCM I-2342 / ORS 2060)</name>
    <dbReference type="NCBI Taxonomy" id="460265"/>
    <lineage>
        <taxon>Bacteria</taxon>
        <taxon>Pseudomonadati</taxon>
        <taxon>Pseudomonadota</taxon>
        <taxon>Alphaproteobacteria</taxon>
        <taxon>Hyphomicrobiales</taxon>
        <taxon>Methylobacteriaceae</taxon>
        <taxon>Methylobacterium</taxon>
    </lineage>
</organism>
<dbReference type="RefSeq" id="WP_015930117.1">
    <property type="nucleotide sequence ID" value="NC_011894.1"/>
</dbReference>